<evidence type="ECO:0000256" key="1">
    <source>
        <dbReference type="SAM" id="MobiDB-lite"/>
    </source>
</evidence>
<organism evidence="4 5">
    <name type="scientific">Paractinoplanes rhizophilus</name>
    <dbReference type="NCBI Taxonomy" id="1416877"/>
    <lineage>
        <taxon>Bacteria</taxon>
        <taxon>Bacillati</taxon>
        <taxon>Actinomycetota</taxon>
        <taxon>Actinomycetes</taxon>
        <taxon>Micromonosporales</taxon>
        <taxon>Micromonosporaceae</taxon>
        <taxon>Paractinoplanes</taxon>
    </lineage>
</organism>
<sequence length="819" mass="87370">MRAVRLLIVGFLAAAAAGLGVPGPGVAGAPAGLASLASCLQSRPVLHVLMVFDTSGSIKTTDPEGERLTAADIALDQLGHLSHPDQPGKVPIDVSVRWAVFNTGFQPLGDWHRPDRASRATDRAALGAAPLTGDTDYVTALRESRGLLAERAAQDNGETPPCQMLVWFTDGKYEPVDSHRRDFDDRVRAGKHELCDGGGVMDQLRQDGVNVITVGLIKGKDQPDEVFLRQISGVEKGCGRPAADAEGEYLRATNAKDLAKIFFGIGDPPANPPIPCAPVRLGCTFELEPGLRSFALLIEPGTPGTQVKLEPPSGAAAPLPGPGWENPVEVGGAQLTWQWYGDDGTPLVIVRGTLPPDDPSWAGRWTVRLHGAGANRVTGSIYLFSGQVPRIENAAHFVRNRPWVFEVTTRNPDARLPGGPPGGPPPVLVVSVVSPSDGKSAVVARDVKREADDRWAVTFQAPDQWHGSRVEVHLKLDVRTSAGYEIGPPEIVVPVSVTSSVTVARPVFAALHGSGDRKATLAITADDAERCVWVDGGGLDLATGADVGPVAVRAKGSGHDRDSCLRIAAGQTGTIGLTASFTQKRGWTGLAKGDLTVRSAGSSGPDDELLVPVRLNVGPGITRKPPVYVAVGCMLALSALPLALFALFNRLVLTRVDGRQRQAAPYKLYASWRPGTDRVDLREDGRPWRPTGEDFRPVRTSRRSFRVGSIVFRARVPWRHPFHVPETGPVAGPDGRRVETRPVGVPGEPDFNCVAVAGRPAESMAADAEVPVDVAVVLDVHDRLTPQRTAQIVEQATDAVRNLLPRQRPESDPESDSRT</sequence>
<dbReference type="CDD" id="cd00198">
    <property type="entry name" value="vWFA"/>
    <property type="match status" value="1"/>
</dbReference>
<comment type="caution">
    <text evidence="4">The sequence shown here is derived from an EMBL/GenBank/DDBJ whole genome shotgun (WGS) entry which is preliminary data.</text>
</comment>
<evidence type="ECO:0000256" key="2">
    <source>
        <dbReference type="SAM" id="Phobius"/>
    </source>
</evidence>
<proteinExistence type="predicted"/>
<dbReference type="InterPro" id="IPR002035">
    <property type="entry name" value="VWF_A"/>
</dbReference>
<reference evidence="5" key="1">
    <citation type="journal article" date="2019" name="Int. J. Syst. Evol. Microbiol.">
        <title>The Global Catalogue of Microorganisms (GCM) 10K type strain sequencing project: providing services to taxonomists for standard genome sequencing and annotation.</title>
        <authorList>
            <consortium name="The Broad Institute Genomics Platform"/>
            <consortium name="The Broad Institute Genome Sequencing Center for Infectious Disease"/>
            <person name="Wu L."/>
            <person name="Ma J."/>
        </authorList>
    </citation>
    <scope>NUCLEOTIDE SEQUENCE [LARGE SCALE GENOMIC DNA]</scope>
    <source>
        <strain evidence="5">XZYJT-10</strain>
    </source>
</reference>
<evidence type="ECO:0000313" key="4">
    <source>
        <dbReference type="EMBL" id="MFC7277351.1"/>
    </source>
</evidence>
<evidence type="ECO:0000259" key="3">
    <source>
        <dbReference type="PROSITE" id="PS50234"/>
    </source>
</evidence>
<keyword evidence="5" id="KW-1185">Reference proteome</keyword>
<feature type="domain" description="VWFA" evidence="3">
    <location>
        <begin position="47"/>
        <end position="265"/>
    </location>
</feature>
<accession>A0ABW2HX76</accession>
<keyword evidence="2" id="KW-0812">Transmembrane</keyword>
<keyword evidence="2" id="KW-0472">Membrane</keyword>
<dbReference type="Proteomes" id="UP001596548">
    <property type="component" value="Unassembled WGS sequence"/>
</dbReference>
<gene>
    <name evidence="4" type="ORF">ACFQS1_25445</name>
</gene>
<dbReference type="PROSITE" id="PS50234">
    <property type="entry name" value="VWFA"/>
    <property type="match status" value="1"/>
</dbReference>
<feature type="compositionally biased region" description="Basic and acidic residues" evidence="1">
    <location>
        <begin position="807"/>
        <end position="819"/>
    </location>
</feature>
<feature type="transmembrane region" description="Helical" evidence="2">
    <location>
        <begin position="627"/>
        <end position="652"/>
    </location>
</feature>
<dbReference type="EMBL" id="JBHTBJ010000021">
    <property type="protein sequence ID" value="MFC7277351.1"/>
    <property type="molecule type" value="Genomic_DNA"/>
</dbReference>
<dbReference type="RefSeq" id="WP_378972817.1">
    <property type="nucleotide sequence ID" value="NZ_JBHTBJ010000021.1"/>
</dbReference>
<evidence type="ECO:0000313" key="5">
    <source>
        <dbReference type="Proteomes" id="UP001596548"/>
    </source>
</evidence>
<dbReference type="Gene3D" id="3.40.50.410">
    <property type="entry name" value="von Willebrand factor, type A domain"/>
    <property type="match status" value="1"/>
</dbReference>
<protein>
    <recommendedName>
        <fullName evidence="3">VWFA domain-containing protein</fullName>
    </recommendedName>
</protein>
<name>A0ABW2HX76_9ACTN</name>
<dbReference type="InterPro" id="IPR036465">
    <property type="entry name" value="vWFA_dom_sf"/>
</dbReference>
<dbReference type="SUPFAM" id="SSF53300">
    <property type="entry name" value="vWA-like"/>
    <property type="match status" value="1"/>
</dbReference>
<keyword evidence="2" id="KW-1133">Transmembrane helix</keyword>
<feature type="region of interest" description="Disordered" evidence="1">
    <location>
        <begin position="798"/>
        <end position="819"/>
    </location>
</feature>